<organism evidence="2 3">
    <name type="scientific">Agrobacterium tumefaciens</name>
    <dbReference type="NCBI Taxonomy" id="358"/>
    <lineage>
        <taxon>Bacteria</taxon>
        <taxon>Pseudomonadati</taxon>
        <taxon>Pseudomonadota</taxon>
        <taxon>Alphaproteobacteria</taxon>
        <taxon>Hyphomicrobiales</taxon>
        <taxon>Rhizobiaceae</taxon>
        <taxon>Rhizobium/Agrobacterium group</taxon>
        <taxon>Agrobacterium</taxon>
        <taxon>Agrobacterium tumefaciens complex</taxon>
    </lineage>
</organism>
<comment type="caution">
    <text evidence="2">The sequence shown here is derived from an EMBL/GenBank/DDBJ whole genome shotgun (WGS) entry which is preliminary data.</text>
</comment>
<gene>
    <name evidence="2" type="ORF">G6M46_28375</name>
</gene>
<dbReference type="Pfam" id="PF01381">
    <property type="entry name" value="HTH_3"/>
    <property type="match status" value="1"/>
</dbReference>
<evidence type="ECO:0000259" key="1">
    <source>
        <dbReference type="PROSITE" id="PS50943"/>
    </source>
</evidence>
<dbReference type="EMBL" id="JAAMAY010000043">
    <property type="protein sequence ID" value="NTC32061.1"/>
    <property type="molecule type" value="Genomic_DNA"/>
</dbReference>
<proteinExistence type="predicted"/>
<dbReference type="InterPro" id="IPR010982">
    <property type="entry name" value="Lambda_DNA-bd_dom_sf"/>
</dbReference>
<dbReference type="SUPFAM" id="SSF47413">
    <property type="entry name" value="lambda repressor-like DNA-binding domains"/>
    <property type="match status" value="1"/>
</dbReference>
<dbReference type="AlphaFoldDB" id="A0AA44FCK1"/>
<sequence length="136" mass="14926">MEDGPHPVDHHVGHRVRLRRTQLGISQGALGEKLGITFQQVQKYERGVNRVSASMLYEIAKALETSITFFFDGLPDGPTTSSPTNDSEQQQRFLASSEGHKLIAAISALPKNVRAKIISLAVSLKTNAEQANEDEE</sequence>
<evidence type="ECO:0000313" key="2">
    <source>
        <dbReference type="EMBL" id="NTC32061.1"/>
    </source>
</evidence>
<dbReference type="SMART" id="SM00530">
    <property type="entry name" value="HTH_XRE"/>
    <property type="match status" value="1"/>
</dbReference>
<name>A0AA44FCK1_AGRTU</name>
<dbReference type="InterPro" id="IPR001387">
    <property type="entry name" value="Cro/C1-type_HTH"/>
</dbReference>
<feature type="domain" description="HTH cro/C1-type" evidence="1">
    <location>
        <begin position="16"/>
        <end position="70"/>
    </location>
</feature>
<accession>A0AA44FCK1</accession>
<reference evidence="2" key="1">
    <citation type="journal article" date="2020" name="Science">
        <title>Unexpected conservation and global transmission of agrobacterial virulence plasmids.</title>
        <authorList>
            <person name="Weisberg A.J."/>
            <person name="Davis E.W. 2nd"/>
            <person name="Tabima J."/>
            <person name="Belcher M.S."/>
            <person name="Miller M."/>
            <person name="Kuo C.H."/>
            <person name="Loper J.E."/>
            <person name="Grunwald N.J."/>
            <person name="Putnam M.L."/>
            <person name="Chang J.H."/>
        </authorList>
    </citation>
    <scope>NUCLEOTIDE SEQUENCE</scope>
    <source>
        <strain evidence="2">17-1853-1a</strain>
    </source>
</reference>
<dbReference type="GO" id="GO:0003677">
    <property type="term" value="F:DNA binding"/>
    <property type="evidence" value="ECO:0007669"/>
    <property type="project" value="InterPro"/>
</dbReference>
<dbReference type="CDD" id="cd00093">
    <property type="entry name" value="HTH_XRE"/>
    <property type="match status" value="1"/>
</dbReference>
<dbReference type="PROSITE" id="PS50943">
    <property type="entry name" value="HTH_CROC1"/>
    <property type="match status" value="1"/>
</dbReference>
<dbReference type="Gene3D" id="1.10.260.40">
    <property type="entry name" value="lambda repressor-like DNA-binding domains"/>
    <property type="match status" value="1"/>
</dbReference>
<protein>
    <submittedName>
        <fullName evidence="2">Helix-turn-helix transcriptional regulator</fullName>
    </submittedName>
</protein>
<evidence type="ECO:0000313" key="3">
    <source>
        <dbReference type="Proteomes" id="UP000702952"/>
    </source>
</evidence>
<dbReference type="Proteomes" id="UP000702952">
    <property type="component" value="Unassembled WGS sequence"/>
</dbReference>